<dbReference type="Proteomes" id="UP000179807">
    <property type="component" value="Unassembled WGS sequence"/>
</dbReference>
<dbReference type="EMBL" id="MLAK01000292">
    <property type="protein sequence ID" value="OHT14980.1"/>
    <property type="molecule type" value="Genomic_DNA"/>
</dbReference>
<organism evidence="1 2">
    <name type="scientific">Tritrichomonas foetus</name>
    <dbReference type="NCBI Taxonomy" id="1144522"/>
    <lineage>
        <taxon>Eukaryota</taxon>
        <taxon>Metamonada</taxon>
        <taxon>Parabasalia</taxon>
        <taxon>Tritrichomonadida</taxon>
        <taxon>Tritrichomonadidae</taxon>
        <taxon>Tritrichomonas</taxon>
    </lineage>
</organism>
<dbReference type="RefSeq" id="XP_068368116.1">
    <property type="nucleotide sequence ID" value="XM_068497940.1"/>
</dbReference>
<gene>
    <name evidence="1" type="ORF">TRFO_14647</name>
</gene>
<reference evidence="1" key="1">
    <citation type="submission" date="2016-10" db="EMBL/GenBank/DDBJ databases">
        <authorList>
            <person name="Benchimol M."/>
            <person name="Almeida L.G."/>
            <person name="Vasconcelos A.T."/>
            <person name="Perreira-Neves A."/>
            <person name="Rosa I.A."/>
            <person name="Tasca T."/>
            <person name="Bogo M.R."/>
            <person name="de Souza W."/>
        </authorList>
    </citation>
    <scope>NUCLEOTIDE SEQUENCE [LARGE SCALE GENOMIC DNA]</scope>
    <source>
        <strain evidence="1">K</strain>
    </source>
</reference>
<comment type="caution">
    <text evidence="1">The sequence shown here is derived from an EMBL/GenBank/DDBJ whole genome shotgun (WGS) entry which is preliminary data.</text>
</comment>
<evidence type="ECO:0000313" key="1">
    <source>
        <dbReference type="EMBL" id="OHT14980.1"/>
    </source>
</evidence>
<dbReference type="GeneID" id="94832644"/>
<evidence type="ECO:0000313" key="2">
    <source>
        <dbReference type="Proteomes" id="UP000179807"/>
    </source>
</evidence>
<dbReference type="OrthoDB" id="10369208at2759"/>
<protein>
    <submittedName>
        <fullName evidence="1">Uncharacterized protein</fullName>
    </submittedName>
</protein>
<dbReference type="AlphaFoldDB" id="A0A1J4KZ60"/>
<dbReference type="VEuPathDB" id="TrichDB:TRFO_14647"/>
<sequence length="176" mass="20370">MSDMAKYPAKIESFITVNELEALIVECYAVRRNLLIPSTTEIIGDVLSHSGVVAVTHKGDFLIEFMCDNIVYIKKVDTYKKGENFVFEDLQFIHDDCDPQIPSREVTVRRFATSMAYFMQGEKFDTFTHNCHMARYSTMRKYGMKSNNPRKSKVNIFFQGFIDYFSKSKKAPKIDP</sequence>
<proteinExistence type="predicted"/>
<accession>A0A1J4KZ60</accession>
<keyword evidence="2" id="KW-1185">Reference proteome</keyword>
<name>A0A1J4KZ60_9EUKA</name>